<protein>
    <submittedName>
        <fullName evidence="1">Cyclase/dehydrase</fullName>
    </submittedName>
</protein>
<dbReference type="CDD" id="cd07821">
    <property type="entry name" value="PYR_PYL_RCAR_like"/>
    <property type="match status" value="1"/>
</dbReference>
<dbReference type="InterPro" id="IPR019587">
    <property type="entry name" value="Polyketide_cyclase/dehydratase"/>
</dbReference>
<dbReference type="RefSeq" id="WP_048634386.1">
    <property type="nucleotide sequence ID" value="NZ_CVQQ01000019.1"/>
</dbReference>
<dbReference type="AlphaFoldDB" id="A0A3S4RRT8"/>
<proteinExistence type="predicted"/>
<keyword evidence="2" id="KW-1185">Reference proteome</keyword>
<dbReference type="SUPFAM" id="SSF55961">
    <property type="entry name" value="Bet v1-like"/>
    <property type="match status" value="1"/>
</dbReference>
<reference evidence="1 2" key="1">
    <citation type="submission" date="2018-12" db="EMBL/GenBank/DDBJ databases">
        <authorList>
            <consortium name="Pathogen Informatics"/>
        </authorList>
    </citation>
    <scope>NUCLEOTIDE SEQUENCE [LARGE SCALE GENOMIC DNA]</scope>
    <source>
        <strain evidence="1 2">NCTC10437</strain>
    </source>
</reference>
<dbReference type="Gene3D" id="3.30.530.20">
    <property type="match status" value="1"/>
</dbReference>
<dbReference type="InterPro" id="IPR023393">
    <property type="entry name" value="START-like_dom_sf"/>
</dbReference>
<organism evidence="1 2">
    <name type="scientific">Mycolicibacterium aurum</name>
    <name type="common">Mycobacterium aurum</name>
    <dbReference type="NCBI Taxonomy" id="1791"/>
    <lineage>
        <taxon>Bacteria</taxon>
        <taxon>Bacillati</taxon>
        <taxon>Actinomycetota</taxon>
        <taxon>Actinomycetes</taxon>
        <taxon>Mycobacteriales</taxon>
        <taxon>Mycobacteriaceae</taxon>
        <taxon>Mycolicibacterium</taxon>
    </lineage>
</organism>
<dbReference type="KEGG" id="mauu:NCTC10437_04017"/>
<accession>A0A3S4RRT8</accession>
<dbReference type="Proteomes" id="UP000279306">
    <property type="component" value="Chromosome"/>
</dbReference>
<dbReference type="EMBL" id="LR134356">
    <property type="protein sequence ID" value="VEG57015.1"/>
    <property type="molecule type" value="Genomic_DNA"/>
</dbReference>
<name>A0A3S4RRT8_MYCAU</name>
<evidence type="ECO:0000313" key="1">
    <source>
        <dbReference type="EMBL" id="VEG57015.1"/>
    </source>
</evidence>
<dbReference type="STRING" id="1791.GCA_001049355_04540"/>
<gene>
    <name evidence="1" type="ORF">NCTC10437_04017</name>
</gene>
<dbReference type="OrthoDB" id="5182747at2"/>
<sequence>MTHITRSREIAASPAAVWEMLADFGSLSAWADSVDHSCVLNSADHARPIGLTRRVQTGRNTFVETIVEFEPGRVLAYQISGVPRGFSVSNRWNVGTAGAGTTTVTLTSTVSMHSQVLRPIGERLFARLMARRSQELLTSLARALEGTP</sequence>
<dbReference type="Pfam" id="PF10604">
    <property type="entry name" value="Polyketide_cyc2"/>
    <property type="match status" value="1"/>
</dbReference>
<evidence type="ECO:0000313" key="2">
    <source>
        <dbReference type="Proteomes" id="UP000279306"/>
    </source>
</evidence>